<feature type="domain" description="DUF5717" evidence="2">
    <location>
        <begin position="1"/>
        <end position="877"/>
    </location>
</feature>
<dbReference type="InterPro" id="IPR043774">
    <property type="entry name" value="DUF5717_C"/>
</dbReference>
<dbReference type="Pfam" id="PF18984">
    <property type="entry name" value="DUF5717_N"/>
    <property type="match status" value="1"/>
</dbReference>
<evidence type="ECO:0000259" key="1">
    <source>
        <dbReference type="Pfam" id="PF18983"/>
    </source>
</evidence>
<protein>
    <submittedName>
        <fullName evidence="3">Uncharacterized protein</fullName>
    </submittedName>
</protein>
<gene>
    <name evidence="3" type="ORF">IO98_10540</name>
</gene>
<accession>A0A084JN31</accession>
<proteinExistence type="predicted"/>
<dbReference type="OrthoDB" id="9758235at2"/>
<organism evidence="3 4">
    <name type="scientific">Lacrimispora celerecrescens</name>
    <dbReference type="NCBI Taxonomy" id="29354"/>
    <lineage>
        <taxon>Bacteria</taxon>
        <taxon>Bacillati</taxon>
        <taxon>Bacillota</taxon>
        <taxon>Clostridia</taxon>
        <taxon>Lachnospirales</taxon>
        <taxon>Lachnospiraceae</taxon>
        <taxon>Lacrimispora</taxon>
    </lineage>
</organism>
<comment type="caution">
    <text evidence="3">The sequence shown here is derived from an EMBL/GenBank/DDBJ whole genome shotgun (WGS) entry which is preliminary data.</text>
</comment>
<reference evidence="3 4" key="1">
    <citation type="submission" date="2014-07" db="EMBL/GenBank/DDBJ databases">
        <title>Draft genome of Clostridium celerecrescens 152B isolated from sediments associated with methane hydrate from Krishna Godavari basin.</title>
        <authorList>
            <person name="Honkalas V.S."/>
            <person name="Dabir A.P."/>
            <person name="Arora P."/>
            <person name="Dhakephalkar P.K."/>
        </authorList>
    </citation>
    <scope>NUCLEOTIDE SEQUENCE [LARGE SCALE GENOMIC DNA]</scope>
    <source>
        <strain evidence="3 4">152B</strain>
    </source>
</reference>
<dbReference type="InterPro" id="IPR043775">
    <property type="entry name" value="DUF5717_N"/>
</dbReference>
<evidence type="ECO:0000313" key="3">
    <source>
        <dbReference type="EMBL" id="KEZ90365.1"/>
    </source>
</evidence>
<name>A0A084JN31_9FIRM</name>
<dbReference type="EMBL" id="JPME01000012">
    <property type="protein sequence ID" value="KEZ90365.1"/>
    <property type="molecule type" value="Genomic_DNA"/>
</dbReference>
<evidence type="ECO:0000259" key="2">
    <source>
        <dbReference type="Pfam" id="PF18984"/>
    </source>
</evidence>
<sequence length="1190" mass="138117">MRERINRLAKGIIDSEIPKIKVTPWEIDDVVRSGGATRRELVVTSDNNLHIKGLAYSSNFRVKLISGAFGGTYNHLVYEINSSYLEDGDVIKGSFYLVTNGGEREVPYSFCVELSTSGKALSDLKTADDFADTAKKDMDTALRLFEYRDFATAPFMQDLHVRAIYDGLKGRPDRRKELEEFLTALKVKKPVQLWTETEERRFGELEEVLTDWVIIKRSDWGYVNLEVTTDCDFIELPKKSIVEQDFEEEECRVPFLVHPERMHQGENSGRILITGIEERFVIPVMAVNNPGGGVSAEDAFAKEALSRYLRLRLEEEYGRKDINILYEEMGKALDEIELMKGESSLLKLLRSEIFLGQGNPSKAALLLDECRDEILKDRQEKRELYCYYQYLRLKVQPDEYQKESLIRLMKKYLEEDRRLFWLFLLLIKLDDKLFENLPALLAMMKKQFQMGVRSPFFYIWGCRVLNRSPEIVRAIGSMELQILYHCAGKGIIDQKLAVAVSRLTLTAKHFNRLQYRMLVKLYEEHPIKEVLEAICALLIKGECRMAEAFSWYEKGVKAGISLTRLYEYYLYALPGNYCYLLPKEVLLYFSYGGNELDLHSRAVLYKNVLVYLEPTDPLYQAYERTIEKFATEQLFESRIDKQLAGIYERMILKDVIDLPMAKVLPSILRSYRVECSNKKMKYVIVCYEEMTEEDAFLLDNGVAYVPLFSEHSILLFQDAFGNRYANIPYTIEPIMDRPELEERCFELYPEHSMLRLRACEKILADGASDMEEVKILEGTLDDKKLRPLFQKLLLSKVIEFYGRQASDRKDGEEGAGYLLKLDKNVLSKEERISVCDTLIHNNYTEEAFLMIREFGNEGIRTERLYELCTKMILKNLFDEDPLLLHLAYDVFKVGKSDGVILDYLCEHFNGLTDHMYQVLMKGVSEHVETYDLEERLTAQMMFSGRSSKLDKVFGLYRSRKETSDMIVKAYFTLKCNSYFMEDKEPEEKIFAYLEGTVRAASVKGRLPTIYLLAITKYYSKLPALDEEQKKLCRDTVSFLLEEGLVFPYFKALANDVPLPEDIMDKAMIQYCGERDSKVELLVRILPDEEEFHSEDISRMYQGVFVKQKILFEGEIMEYQVRELIDEEWVLKKEGSVSCDTGSSQEASDSRFACLNEMSLSFSLKDENGLKNRMQEYLKKNAAAEELFPLM</sequence>
<feature type="domain" description="DUF5717" evidence="1">
    <location>
        <begin position="880"/>
        <end position="1187"/>
    </location>
</feature>
<keyword evidence="4" id="KW-1185">Reference proteome</keyword>
<dbReference type="Proteomes" id="UP000028525">
    <property type="component" value="Unassembled WGS sequence"/>
</dbReference>
<dbReference type="AlphaFoldDB" id="A0A084JN31"/>
<dbReference type="STRING" id="29354.IO98_10540"/>
<dbReference type="Pfam" id="PF18983">
    <property type="entry name" value="DUF5717"/>
    <property type="match status" value="1"/>
</dbReference>
<evidence type="ECO:0000313" key="4">
    <source>
        <dbReference type="Proteomes" id="UP000028525"/>
    </source>
</evidence>